<feature type="compositionally biased region" description="Polar residues" evidence="1">
    <location>
        <begin position="14"/>
        <end position="26"/>
    </location>
</feature>
<gene>
    <name evidence="2" type="ORF">WN51_01887</name>
</gene>
<evidence type="ECO:0000313" key="2">
    <source>
        <dbReference type="EMBL" id="KOX72870.1"/>
    </source>
</evidence>
<accession>A0A0M8ZX25</accession>
<dbReference type="STRING" id="166423.A0A0M8ZX25"/>
<name>A0A0M8ZX25_9HYME</name>
<feature type="region of interest" description="Disordered" evidence="1">
    <location>
        <begin position="1"/>
        <end position="63"/>
    </location>
</feature>
<proteinExistence type="predicted"/>
<dbReference type="OrthoDB" id="7553586at2759"/>
<organism evidence="2 3">
    <name type="scientific">Melipona quadrifasciata</name>
    <dbReference type="NCBI Taxonomy" id="166423"/>
    <lineage>
        <taxon>Eukaryota</taxon>
        <taxon>Metazoa</taxon>
        <taxon>Ecdysozoa</taxon>
        <taxon>Arthropoda</taxon>
        <taxon>Hexapoda</taxon>
        <taxon>Insecta</taxon>
        <taxon>Pterygota</taxon>
        <taxon>Neoptera</taxon>
        <taxon>Endopterygota</taxon>
        <taxon>Hymenoptera</taxon>
        <taxon>Apocrita</taxon>
        <taxon>Aculeata</taxon>
        <taxon>Apoidea</taxon>
        <taxon>Anthophila</taxon>
        <taxon>Apidae</taxon>
        <taxon>Melipona</taxon>
    </lineage>
</organism>
<dbReference type="Proteomes" id="UP000053105">
    <property type="component" value="Unassembled WGS sequence"/>
</dbReference>
<feature type="compositionally biased region" description="Basic and acidic residues" evidence="1">
    <location>
        <begin position="1"/>
        <end position="13"/>
    </location>
</feature>
<dbReference type="AlphaFoldDB" id="A0A0M8ZX25"/>
<evidence type="ECO:0000313" key="3">
    <source>
        <dbReference type="Proteomes" id="UP000053105"/>
    </source>
</evidence>
<keyword evidence="3" id="KW-1185">Reference proteome</keyword>
<evidence type="ECO:0000256" key="1">
    <source>
        <dbReference type="SAM" id="MobiDB-lite"/>
    </source>
</evidence>
<protein>
    <submittedName>
        <fullName evidence="2">Uncharacterized protein</fullName>
    </submittedName>
</protein>
<reference evidence="2 3" key="1">
    <citation type="submission" date="2015-07" db="EMBL/GenBank/DDBJ databases">
        <title>The genome of Melipona quadrifasciata.</title>
        <authorList>
            <person name="Pan H."/>
            <person name="Kapheim K."/>
        </authorList>
    </citation>
    <scope>NUCLEOTIDE SEQUENCE [LARGE SCALE GENOMIC DNA]</scope>
    <source>
        <strain evidence="2">0111107301</strain>
        <tissue evidence="2">Whole body</tissue>
    </source>
</reference>
<dbReference type="EMBL" id="KQ435811">
    <property type="protein sequence ID" value="KOX72870.1"/>
    <property type="molecule type" value="Genomic_DNA"/>
</dbReference>
<sequence>MEMSERFRTEPSKNDATTAATGNQLEGTVAPRLIHGSTGRIERGSKRSPPQQNDPLPRGSPPSAFRFLAHFQPPRTLSDSIGHWTLLDNKDLIDIESDLNACLFSVIAAQTGKNINDLRTNIIDFLTKNTKHLLSQINKFALNNNRRSLMIGGARYRLRSSEGHTSNKNATGPTDTVENYSQTTLSMKSGFLSRTDQDNVAHVTLTHAEARRAIDELNDGATSRVVTLSRRDLQRNHFILPQMKEYKNGRAVSEKLDIIRVTIVLRHHEGKFRDPDADVFVHSFHSRSD</sequence>